<dbReference type="FunFam" id="1.25.40.180:FF:000028">
    <property type="entry name" value="ARM repeat superfamily protein"/>
    <property type="match status" value="1"/>
</dbReference>
<dbReference type="GO" id="GO:0016020">
    <property type="term" value="C:membrane"/>
    <property type="evidence" value="ECO:0007669"/>
    <property type="project" value="TreeGrafter"/>
</dbReference>
<evidence type="ECO:0000256" key="1">
    <source>
        <dbReference type="ARBA" id="ARBA00008151"/>
    </source>
</evidence>
<accession>A0A8T0GC26</accession>
<protein>
    <recommendedName>
        <fullName evidence="2">W2 domain-containing protein</fullName>
    </recommendedName>
</protein>
<dbReference type="InterPro" id="IPR043510">
    <property type="entry name" value="W2_5MP1/2"/>
</dbReference>
<dbReference type="InterPro" id="IPR057397">
    <property type="entry name" value="HEAT_5MP1_2"/>
</dbReference>
<dbReference type="EMBL" id="CM026432">
    <property type="protein sequence ID" value="KAG0556741.1"/>
    <property type="molecule type" value="Genomic_DNA"/>
</dbReference>
<dbReference type="InterPro" id="IPR051245">
    <property type="entry name" value="eIF5-mimic_regulator"/>
</dbReference>
<dbReference type="InterPro" id="IPR016024">
    <property type="entry name" value="ARM-type_fold"/>
</dbReference>
<gene>
    <name evidence="3" type="ORF">KC19_11G076300</name>
</gene>
<comment type="caution">
    <text evidence="3">The sequence shown here is derived from an EMBL/GenBank/DDBJ whole genome shotgun (WGS) entry which is preliminary data.</text>
</comment>
<dbReference type="PANTHER" id="PTHR14208:SF2">
    <property type="entry name" value="PROTEIN KRASAVIETZ"/>
    <property type="match status" value="1"/>
</dbReference>
<dbReference type="CDD" id="cd11560">
    <property type="entry name" value="W2_eIF5C_like"/>
    <property type="match status" value="1"/>
</dbReference>
<evidence type="ECO:0000313" key="3">
    <source>
        <dbReference type="EMBL" id="KAG0556741.1"/>
    </source>
</evidence>
<keyword evidence="4" id="KW-1185">Reference proteome</keyword>
<proteinExistence type="inferred from homology"/>
<dbReference type="Proteomes" id="UP000822688">
    <property type="component" value="Chromosome 11"/>
</dbReference>
<dbReference type="Gene3D" id="1.25.40.180">
    <property type="match status" value="1"/>
</dbReference>
<dbReference type="AlphaFoldDB" id="A0A8T0GC26"/>
<feature type="domain" description="W2" evidence="2">
    <location>
        <begin position="246"/>
        <end position="411"/>
    </location>
</feature>
<dbReference type="SUPFAM" id="SSF48371">
    <property type="entry name" value="ARM repeat"/>
    <property type="match status" value="1"/>
</dbReference>
<evidence type="ECO:0000259" key="2">
    <source>
        <dbReference type="PROSITE" id="PS51363"/>
    </source>
</evidence>
<name>A0A8T0GC26_CERPU</name>
<dbReference type="Pfam" id="PF25504">
    <property type="entry name" value="HEAT_5MP1_2"/>
    <property type="match status" value="1"/>
</dbReference>
<comment type="similarity">
    <text evidence="1">Belongs to the BZW family.</text>
</comment>
<evidence type="ECO:0000313" key="4">
    <source>
        <dbReference type="Proteomes" id="UP000822688"/>
    </source>
</evidence>
<dbReference type="SMART" id="SM00515">
    <property type="entry name" value="eIF5C"/>
    <property type="match status" value="1"/>
</dbReference>
<dbReference type="PANTHER" id="PTHR14208">
    <property type="entry name" value="BASIC LEUCINE ZIPPER AND W2 DOMAIN-CONTAINING PROTEIN"/>
    <property type="match status" value="1"/>
</dbReference>
<dbReference type="GO" id="GO:0005737">
    <property type="term" value="C:cytoplasm"/>
    <property type="evidence" value="ECO:0007669"/>
    <property type="project" value="TreeGrafter"/>
</dbReference>
<organism evidence="3 4">
    <name type="scientific">Ceratodon purpureus</name>
    <name type="common">Fire moss</name>
    <name type="synonym">Dicranum purpureum</name>
    <dbReference type="NCBI Taxonomy" id="3225"/>
    <lineage>
        <taxon>Eukaryota</taxon>
        <taxon>Viridiplantae</taxon>
        <taxon>Streptophyta</taxon>
        <taxon>Embryophyta</taxon>
        <taxon>Bryophyta</taxon>
        <taxon>Bryophytina</taxon>
        <taxon>Bryopsida</taxon>
        <taxon>Dicranidae</taxon>
        <taxon>Pseudoditrichales</taxon>
        <taxon>Ditrichaceae</taxon>
        <taxon>Ceratodon</taxon>
    </lineage>
</organism>
<dbReference type="PROSITE" id="PS51363">
    <property type="entry name" value="W2"/>
    <property type="match status" value="1"/>
</dbReference>
<dbReference type="InterPro" id="IPR003307">
    <property type="entry name" value="W2_domain"/>
</dbReference>
<sequence>MSSKEKPTLGGTRIKTRKRNIAVPLDTATFADAVVQIYNEHKGDLELIAKDVDGSDLDFSRYGETFFEVVFTGGRNQPGTTKPEEGERHPYSVLNCEDTRESILPVVLFLQKIIRRRPFMIKTLENVMKRLLQSLELYGPEDRKKLAIFTALTFSQKLSGLPPETIFSALMSDSLISKGIVLYFVTDTFKVYLVENSLDDLVSLLKRAKMDDRLLDLFPMQKRSIEGFAEHFNKEGLGVLVEYNTKKVFEVKLKELRTTMTDQIAENVNVNEVIEMVKLKRREATLPDVDVVRTIWDSIMDAVQWSGKNQQQNSNLALRQVKQWGKLLGAFCTTARLEMDLMYKIQIHCYEDAKLMKLFPEIVRALYDQDVLAEDTVLNWFKKGSNPKGRQTFVKGLEPFVKWLEEAEEEE</sequence>
<reference evidence="3 4" key="1">
    <citation type="submission" date="2020-06" db="EMBL/GenBank/DDBJ databases">
        <title>WGS assembly of Ceratodon purpureus strain R40.</title>
        <authorList>
            <person name="Carey S.B."/>
            <person name="Jenkins J."/>
            <person name="Shu S."/>
            <person name="Lovell J.T."/>
            <person name="Sreedasyam A."/>
            <person name="Maumus F."/>
            <person name="Tiley G.P."/>
            <person name="Fernandez-Pozo N."/>
            <person name="Barry K."/>
            <person name="Chen C."/>
            <person name="Wang M."/>
            <person name="Lipzen A."/>
            <person name="Daum C."/>
            <person name="Saski C.A."/>
            <person name="Payton A.C."/>
            <person name="Mcbreen J.C."/>
            <person name="Conrad R.E."/>
            <person name="Kollar L.M."/>
            <person name="Olsson S."/>
            <person name="Huttunen S."/>
            <person name="Landis J.B."/>
            <person name="Wickett N.J."/>
            <person name="Johnson M.G."/>
            <person name="Rensing S.A."/>
            <person name="Grimwood J."/>
            <person name="Schmutz J."/>
            <person name="Mcdaniel S.F."/>
        </authorList>
    </citation>
    <scope>NUCLEOTIDE SEQUENCE [LARGE SCALE GENOMIC DNA]</scope>
    <source>
        <strain evidence="3 4">R40</strain>
    </source>
</reference>
<dbReference type="Pfam" id="PF02020">
    <property type="entry name" value="W2"/>
    <property type="match status" value="1"/>
</dbReference>